<proteinExistence type="predicted"/>
<evidence type="ECO:0000313" key="1">
    <source>
        <dbReference type="EMBL" id="CAE4646766.1"/>
    </source>
</evidence>
<gene>
    <name evidence="1" type="ORF">AMON00008_LOCUS50733</name>
</gene>
<organism evidence="1">
    <name type="scientific">Alexandrium monilatum</name>
    <dbReference type="NCBI Taxonomy" id="311494"/>
    <lineage>
        <taxon>Eukaryota</taxon>
        <taxon>Sar</taxon>
        <taxon>Alveolata</taxon>
        <taxon>Dinophyceae</taxon>
        <taxon>Gonyaulacales</taxon>
        <taxon>Pyrocystaceae</taxon>
        <taxon>Alexandrium</taxon>
    </lineage>
</organism>
<sequence>MPPEVELESAEAVCKSPRVQRQEGLLYDGSPIDRFAQLQAILACMPMHALGESGCSILDCGYCTSRSGTDRHSAVAPVDRAVLEATRDYPDFANELGSLRIAHCSMDLVCFVDHGGGRLFTAIRGTDTTMPRDLGNDVLIALGFSTWRTEHVQVEYRAVRDTFSTYRSYGCGHSLGGTIMHELAYSLGDEPKYAFARVDVFNAGGSPFRQSQTPLLTTEFFSHRVVGDLVSYFYEAGGRTVLYNADPEHNIHLMGHFLPPKGKLDNVVAQIVEAQGLSDASWAALGQWRLTPAAFDGSLWPFLNLVFGFSLI</sequence>
<dbReference type="AlphaFoldDB" id="A0A7S4W6W6"/>
<protein>
    <recommendedName>
        <fullName evidence="2">Fungal lipase-like domain-containing protein</fullName>
    </recommendedName>
</protein>
<accession>A0A7S4W6W6</accession>
<dbReference type="InterPro" id="IPR029058">
    <property type="entry name" value="AB_hydrolase_fold"/>
</dbReference>
<dbReference type="EMBL" id="HBNR01071617">
    <property type="protein sequence ID" value="CAE4646766.1"/>
    <property type="molecule type" value="Transcribed_RNA"/>
</dbReference>
<evidence type="ECO:0008006" key="2">
    <source>
        <dbReference type="Google" id="ProtNLM"/>
    </source>
</evidence>
<reference evidence="1" key="1">
    <citation type="submission" date="2021-01" db="EMBL/GenBank/DDBJ databases">
        <authorList>
            <person name="Corre E."/>
            <person name="Pelletier E."/>
            <person name="Niang G."/>
            <person name="Scheremetjew M."/>
            <person name="Finn R."/>
            <person name="Kale V."/>
            <person name="Holt S."/>
            <person name="Cochrane G."/>
            <person name="Meng A."/>
            <person name="Brown T."/>
            <person name="Cohen L."/>
        </authorList>
    </citation>
    <scope>NUCLEOTIDE SEQUENCE</scope>
    <source>
        <strain evidence="1">CCMP3105</strain>
    </source>
</reference>
<name>A0A7S4W6W6_9DINO</name>
<dbReference type="SUPFAM" id="SSF53474">
    <property type="entry name" value="alpha/beta-Hydrolases"/>
    <property type="match status" value="1"/>
</dbReference>